<dbReference type="SUPFAM" id="SSF56529">
    <property type="entry name" value="FAH"/>
    <property type="match status" value="1"/>
</dbReference>
<dbReference type="KEGG" id="hat:RC74_13585"/>
<dbReference type="GO" id="GO:0003824">
    <property type="term" value="F:catalytic activity"/>
    <property type="evidence" value="ECO:0007669"/>
    <property type="project" value="InterPro"/>
</dbReference>
<dbReference type="Proteomes" id="UP000070371">
    <property type="component" value="Chromosome"/>
</dbReference>
<feature type="domain" description="Fumarylacetoacetase-like C-terminal" evidence="3">
    <location>
        <begin position="1"/>
        <end position="90"/>
    </location>
</feature>
<sequence>MCVGLNYRDHSAESGLEQPTFPTLFGRFNSSLIGHGASIIRPQVSNQLDYEGELVAIIGTEASKVSEADALNYVAGYSIFNDASIRDYQVKSP</sequence>
<dbReference type="InterPro" id="IPR036663">
    <property type="entry name" value="Fumarylacetoacetase_C_sf"/>
</dbReference>
<keyword evidence="2" id="KW-0479">Metal-binding</keyword>
<evidence type="ECO:0000256" key="2">
    <source>
        <dbReference type="ARBA" id="ARBA00022723"/>
    </source>
</evidence>
<dbReference type="InterPro" id="IPR011234">
    <property type="entry name" value="Fumarylacetoacetase-like_C"/>
</dbReference>
<dbReference type="Gene3D" id="3.90.850.10">
    <property type="entry name" value="Fumarylacetoacetase-like, C-terminal domain"/>
    <property type="match status" value="1"/>
</dbReference>
<proteinExistence type="inferred from homology"/>
<dbReference type="AlphaFoldDB" id="A0A126V2Q7"/>
<protein>
    <recommendedName>
        <fullName evidence="3">Fumarylacetoacetase-like C-terminal domain-containing protein</fullName>
    </recommendedName>
</protein>
<keyword evidence="5" id="KW-1185">Reference proteome</keyword>
<accession>A0A126V2Q7</accession>
<dbReference type="GO" id="GO:0044281">
    <property type="term" value="P:small molecule metabolic process"/>
    <property type="evidence" value="ECO:0007669"/>
    <property type="project" value="UniProtKB-ARBA"/>
</dbReference>
<gene>
    <name evidence="4" type="ORF">RC74_13585</name>
</gene>
<evidence type="ECO:0000256" key="1">
    <source>
        <dbReference type="ARBA" id="ARBA00010211"/>
    </source>
</evidence>
<dbReference type="GO" id="GO:0046872">
    <property type="term" value="F:metal ion binding"/>
    <property type="evidence" value="ECO:0007669"/>
    <property type="project" value="UniProtKB-KW"/>
</dbReference>
<evidence type="ECO:0000313" key="4">
    <source>
        <dbReference type="EMBL" id="AML52166.1"/>
    </source>
</evidence>
<dbReference type="Pfam" id="PF01557">
    <property type="entry name" value="FAA_hydrolase"/>
    <property type="match status" value="1"/>
</dbReference>
<reference evidence="4 5" key="1">
    <citation type="submission" date="2016-02" db="EMBL/GenBank/DDBJ databases">
        <title>Complete genome sequence of Halocynthiibacter arcticus PAMC 20958t from arctic marine sediment.</title>
        <authorList>
            <person name="Lee Y.M."/>
            <person name="Baek K."/>
            <person name="Lee H.K."/>
            <person name="Shin S.C."/>
        </authorList>
    </citation>
    <scope>NUCLEOTIDE SEQUENCE [LARGE SCALE GENOMIC DNA]</scope>
    <source>
        <strain evidence="4">PAMC 20958</strain>
    </source>
</reference>
<organism evidence="4 5">
    <name type="scientific">Falsihalocynthiibacter arcticus</name>
    <dbReference type="NCBI Taxonomy" id="1579316"/>
    <lineage>
        <taxon>Bacteria</taxon>
        <taxon>Pseudomonadati</taxon>
        <taxon>Pseudomonadota</taxon>
        <taxon>Alphaproteobacteria</taxon>
        <taxon>Rhodobacterales</taxon>
        <taxon>Roseobacteraceae</taxon>
        <taxon>Falsihalocynthiibacter</taxon>
    </lineage>
</organism>
<dbReference type="EMBL" id="CP014327">
    <property type="protein sequence ID" value="AML52166.1"/>
    <property type="molecule type" value="Genomic_DNA"/>
</dbReference>
<dbReference type="STRING" id="1579316.RC74_13585"/>
<evidence type="ECO:0000259" key="3">
    <source>
        <dbReference type="Pfam" id="PF01557"/>
    </source>
</evidence>
<evidence type="ECO:0000313" key="5">
    <source>
        <dbReference type="Proteomes" id="UP000070371"/>
    </source>
</evidence>
<comment type="similarity">
    <text evidence="1">Belongs to the FAH family.</text>
</comment>
<dbReference type="InterPro" id="IPR051121">
    <property type="entry name" value="FAH"/>
</dbReference>
<name>A0A126V2Q7_9RHOB</name>
<dbReference type="PANTHER" id="PTHR42796:SF4">
    <property type="entry name" value="FUMARYLACETOACETATE HYDROLASE DOMAIN-CONTAINING PROTEIN 2A"/>
    <property type="match status" value="1"/>
</dbReference>
<dbReference type="PANTHER" id="PTHR42796">
    <property type="entry name" value="FUMARYLACETOACETATE HYDROLASE DOMAIN-CONTAINING PROTEIN 2A-RELATED"/>
    <property type="match status" value="1"/>
</dbReference>